<dbReference type="EMBL" id="QJKI01000026">
    <property type="protein sequence ID" value="PXX75231.1"/>
    <property type="molecule type" value="Genomic_DNA"/>
</dbReference>
<evidence type="ECO:0000313" key="2">
    <source>
        <dbReference type="Proteomes" id="UP000247555"/>
    </source>
</evidence>
<comment type="caution">
    <text evidence="1">The sequence shown here is derived from an EMBL/GenBank/DDBJ whole genome shotgun (WGS) entry which is preliminary data.</text>
</comment>
<keyword evidence="2" id="KW-1185">Reference proteome</keyword>
<accession>A0A318KK99</accession>
<organism evidence="1 2">
    <name type="scientific">Rivihabitans pingtungensis</name>
    <dbReference type="NCBI Taxonomy" id="1054498"/>
    <lineage>
        <taxon>Bacteria</taxon>
        <taxon>Pseudomonadati</taxon>
        <taxon>Pseudomonadota</taxon>
        <taxon>Betaproteobacteria</taxon>
        <taxon>Neisseriales</taxon>
        <taxon>Aquaspirillaceae</taxon>
        <taxon>Rivihabitans</taxon>
    </lineage>
</organism>
<dbReference type="OrthoDB" id="9179823at2"/>
<protein>
    <submittedName>
        <fullName evidence="1">Uncharacterized protein</fullName>
    </submittedName>
</protein>
<gene>
    <name evidence="1" type="ORF">DFR34_1264</name>
</gene>
<dbReference type="AlphaFoldDB" id="A0A318KK99"/>
<sequence length="326" mass="36656">MPRPRSPQSDHDFLAREIAALTQGQSRSWAHIGYLLDRIDQTDYWRNEAKSFTEWLKGHAESLGLKESTLWRYLTAGRYYIKLREALTGRGVSCPPLGELPDKVSPENLELLSKLARVAPDNALQRLAEQVISGGITRAELRTVWQAYRPALGGRTARGLGVPPPRINLRNREQFESLTEAMVLTSLASGDPSWSGIRNPDLYELFMHISPESDGATPRRYIFDAVAVIRDRKSDPLQIHGIEIAGGFHVNWSGKLEGMAPYFNFLWIAVPEQAERIEKLTVPDFVGILRVMSGHVVVERPPRQSDLLGGRVLEMTKGLLLKSLKR</sequence>
<proteinExistence type="predicted"/>
<dbReference type="Proteomes" id="UP000247555">
    <property type="component" value="Unassembled WGS sequence"/>
</dbReference>
<evidence type="ECO:0000313" key="1">
    <source>
        <dbReference type="EMBL" id="PXX75231.1"/>
    </source>
</evidence>
<name>A0A318KK99_9NEIS</name>
<reference evidence="1 2" key="1">
    <citation type="submission" date="2018-05" db="EMBL/GenBank/DDBJ databases">
        <title>Genomic Encyclopedia of Type Strains, Phase IV (KMG-IV): sequencing the most valuable type-strain genomes for metagenomic binning, comparative biology and taxonomic classification.</title>
        <authorList>
            <person name="Goeker M."/>
        </authorList>
    </citation>
    <scope>NUCLEOTIDE SEQUENCE [LARGE SCALE GENOMIC DNA]</scope>
    <source>
        <strain evidence="1 2">DSM 29661</strain>
    </source>
</reference>
<dbReference type="RefSeq" id="WP_110391855.1">
    <property type="nucleotide sequence ID" value="NZ_QJKI01000026.1"/>
</dbReference>